<name>A0A3N4MEV5_9BACT</name>
<evidence type="ECO:0000313" key="3">
    <source>
        <dbReference type="Proteomes" id="UP000279089"/>
    </source>
</evidence>
<dbReference type="AlphaFoldDB" id="A0A3N4MEV5"/>
<feature type="domain" description="Carrier" evidence="1">
    <location>
        <begin position="1"/>
        <end position="76"/>
    </location>
</feature>
<organism evidence="2 3">
    <name type="scientific">Chitinophaga barathri</name>
    <dbReference type="NCBI Taxonomy" id="1647451"/>
    <lineage>
        <taxon>Bacteria</taxon>
        <taxon>Pseudomonadati</taxon>
        <taxon>Bacteroidota</taxon>
        <taxon>Chitinophagia</taxon>
        <taxon>Chitinophagales</taxon>
        <taxon>Chitinophagaceae</taxon>
        <taxon>Chitinophaga</taxon>
    </lineage>
</organism>
<dbReference type="Gene3D" id="1.10.1200.10">
    <property type="entry name" value="ACP-like"/>
    <property type="match status" value="1"/>
</dbReference>
<gene>
    <name evidence="2" type="ORF">EG028_14515</name>
</gene>
<evidence type="ECO:0000259" key="1">
    <source>
        <dbReference type="PROSITE" id="PS50075"/>
    </source>
</evidence>
<comment type="caution">
    <text evidence="2">The sequence shown here is derived from an EMBL/GenBank/DDBJ whole genome shotgun (WGS) entry which is preliminary data.</text>
</comment>
<dbReference type="InterPro" id="IPR009081">
    <property type="entry name" value="PP-bd_ACP"/>
</dbReference>
<dbReference type="PROSITE" id="PS50075">
    <property type="entry name" value="CARRIER"/>
    <property type="match status" value="1"/>
</dbReference>
<evidence type="ECO:0000313" key="2">
    <source>
        <dbReference type="EMBL" id="RPD40516.1"/>
    </source>
</evidence>
<proteinExistence type="predicted"/>
<dbReference type="OrthoDB" id="675004at2"/>
<dbReference type="EMBL" id="RMBX01000007">
    <property type="protein sequence ID" value="RPD40516.1"/>
    <property type="molecule type" value="Genomic_DNA"/>
</dbReference>
<protein>
    <submittedName>
        <fullName evidence="2">Acyl carrier protein</fullName>
    </submittedName>
</protein>
<sequence length="78" mass="8973">MEFSDFKFKFIDQFVGEDISTISEDSAFRQLPSWDSLTAMAIIAMIEDEYKVKMTIDEMKELGTIGEVFTFVSSRQLS</sequence>
<dbReference type="InterPro" id="IPR036736">
    <property type="entry name" value="ACP-like_sf"/>
</dbReference>
<dbReference type="Pfam" id="PF00550">
    <property type="entry name" value="PP-binding"/>
    <property type="match status" value="1"/>
</dbReference>
<keyword evidence="3" id="KW-1185">Reference proteome</keyword>
<accession>A0A3N4MEV5</accession>
<dbReference type="RefSeq" id="WP_120517166.1">
    <property type="nucleotide sequence ID" value="NZ_QXZY01000008.1"/>
</dbReference>
<dbReference type="SUPFAM" id="SSF47336">
    <property type="entry name" value="ACP-like"/>
    <property type="match status" value="1"/>
</dbReference>
<dbReference type="Proteomes" id="UP000279089">
    <property type="component" value="Unassembled WGS sequence"/>
</dbReference>
<reference evidence="3" key="1">
    <citation type="submission" date="2018-11" db="EMBL/GenBank/DDBJ databases">
        <title>Chitinophaga lutea sp.nov., isolate from arsenic contaminated soil.</title>
        <authorList>
            <person name="Zong Y."/>
        </authorList>
    </citation>
    <scope>NUCLEOTIDE SEQUENCE [LARGE SCALE GENOMIC DNA]</scope>
    <source>
        <strain evidence="3">YLT18</strain>
    </source>
</reference>